<name>A0ABY6IR05_9HYPH</name>
<evidence type="ECO:0000256" key="1">
    <source>
        <dbReference type="SAM" id="Phobius"/>
    </source>
</evidence>
<organism evidence="2 3">
    <name type="scientific">Pelagibacterium flavum</name>
    <dbReference type="NCBI Taxonomy" id="2984530"/>
    <lineage>
        <taxon>Bacteria</taxon>
        <taxon>Pseudomonadati</taxon>
        <taxon>Pseudomonadota</taxon>
        <taxon>Alphaproteobacteria</taxon>
        <taxon>Hyphomicrobiales</taxon>
        <taxon>Devosiaceae</taxon>
        <taxon>Pelagibacterium</taxon>
    </lineage>
</organism>
<dbReference type="Proteomes" id="UP001163882">
    <property type="component" value="Chromosome"/>
</dbReference>
<reference evidence="2" key="1">
    <citation type="submission" date="2022-10" db="EMBL/GenBank/DDBJ databases">
        <title>YIM 151497 complete genome.</title>
        <authorList>
            <person name="Chen X."/>
        </authorList>
    </citation>
    <scope>NUCLEOTIDE SEQUENCE</scope>
    <source>
        <strain evidence="2">YIM 151497</strain>
    </source>
</reference>
<accession>A0ABY6IR05</accession>
<gene>
    <name evidence="2" type="ORF">OF122_04615</name>
</gene>
<sequence>MDRRIKIEQHSGVGMLWFVGWLFTIGFLELNFWTGVLAIIVWPYFLGSHFAGMGAV</sequence>
<proteinExistence type="predicted"/>
<dbReference type="EMBL" id="CP107716">
    <property type="protein sequence ID" value="UYQ73052.1"/>
    <property type="molecule type" value="Genomic_DNA"/>
</dbReference>
<keyword evidence="1" id="KW-0472">Membrane</keyword>
<keyword evidence="3" id="KW-1185">Reference proteome</keyword>
<evidence type="ECO:0000313" key="3">
    <source>
        <dbReference type="Proteomes" id="UP001163882"/>
    </source>
</evidence>
<feature type="transmembrane region" description="Helical" evidence="1">
    <location>
        <begin position="12"/>
        <end position="45"/>
    </location>
</feature>
<dbReference type="RefSeq" id="WP_264226644.1">
    <property type="nucleotide sequence ID" value="NZ_CP107716.1"/>
</dbReference>
<keyword evidence="1" id="KW-1133">Transmembrane helix</keyword>
<evidence type="ECO:0000313" key="2">
    <source>
        <dbReference type="EMBL" id="UYQ73052.1"/>
    </source>
</evidence>
<protein>
    <submittedName>
        <fullName evidence="2">Uncharacterized protein</fullName>
    </submittedName>
</protein>
<keyword evidence="1" id="KW-0812">Transmembrane</keyword>